<protein>
    <submittedName>
        <fullName evidence="1">Uncharacterized protein</fullName>
    </submittedName>
</protein>
<keyword evidence="1" id="KW-0614">Plasmid</keyword>
<accession>A0ABD8B2V3</accession>
<proteinExistence type="predicted"/>
<geneLocation type="plasmid" evidence="1 2">
    <name>pY5S7-2</name>
</geneLocation>
<reference evidence="1 2" key="1">
    <citation type="submission" date="2024-02" db="EMBL/GenBank/DDBJ databases">
        <title>Complete sequences of two Paenibacillus sp. strains and one Lysinibacillus strain isolated from the environment on STAA medium highlight biotechnological potential.</title>
        <authorList>
            <person name="Attere S.A."/>
            <person name="Piche L.C."/>
            <person name="Intertaglia L."/>
            <person name="Lami R."/>
            <person name="Charette S.J."/>
            <person name="Vincent A.T."/>
        </authorList>
    </citation>
    <scope>NUCLEOTIDE SEQUENCE [LARGE SCALE GENOMIC DNA]</scope>
    <source>
        <strain evidence="1 2">Y5S-7</strain>
        <plasmid evidence="1 2">pY5S7-2</plasmid>
    </source>
</reference>
<dbReference type="Proteomes" id="UP001364764">
    <property type="component" value="Plasmid pY5S7-2"/>
</dbReference>
<organism evidence="1 2">
    <name type="scientific">Paenibacillus amylolyticus</name>
    <dbReference type="NCBI Taxonomy" id="1451"/>
    <lineage>
        <taxon>Bacteria</taxon>
        <taxon>Bacillati</taxon>
        <taxon>Bacillota</taxon>
        <taxon>Bacilli</taxon>
        <taxon>Bacillales</taxon>
        <taxon>Paenibacillaceae</taxon>
        <taxon>Paenibacillus</taxon>
    </lineage>
</organism>
<dbReference type="EMBL" id="CP145894">
    <property type="protein sequence ID" value="WWP24142.1"/>
    <property type="molecule type" value="Genomic_DNA"/>
</dbReference>
<gene>
    <name evidence="1" type="ORF">V6668_31805</name>
</gene>
<dbReference type="GeneID" id="93480160"/>
<dbReference type="AlphaFoldDB" id="A0ABD8B2V3"/>
<evidence type="ECO:0000313" key="2">
    <source>
        <dbReference type="Proteomes" id="UP001364764"/>
    </source>
</evidence>
<name>A0ABD8B2V3_PAEAM</name>
<evidence type="ECO:0000313" key="1">
    <source>
        <dbReference type="EMBL" id="WWP24142.1"/>
    </source>
</evidence>
<sequence length="146" mass="16311">MRQINHITLNTGHVRQSYPDEIDKGMYFALNRIVNDSFDSDGASVMDGYVLKSSRTQRATIGTIYAYDGVPILTTLCCESGDLQLWELLHKTATTPLVSQSSKQPETPYIADRLEVGAMAHLDAMKWTGDFSRCFGWICLSPSSIR</sequence>
<dbReference type="RefSeq" id="WP_338709233.1">
    <property type="nucleotide sequence ID" value="NZ_CP145894.1"/>
</dbReference>